<dbReference type="WBParaSite" id="nRc.2.0.1.t08954-RA">
    <property type="protein sequence ID" value="nRc.2.0.1.t08954-RA"/>
    <property type="gene ID" value="nRc.2.0.1.g08954"/>
</dbReference>
<dbReference type="AlphaFoldDB" id="A0A915I6G2"/>
<dbReference type="InterPro" id="IPR029526">
    <property type="entry name" value="PGBD"/>
</dbReference>
<sequence length="68" mass="7721">LIGLLYLCGLENRRHLGPEAIFSTKPGIGSIYASTVFSKRRFRQILSTLQFDDKQNRNTADPLAQVRK</sequence>
<reference evidence="3" key="1">
    <citation type="submission" date="2022-11" db="UniProtKB">
        <authorList>
            <consortium name="WormBaseParasite"/>
        </authorList>
    </citation>
    <scope>IDENTIFICATION</scope>
</reference>
<accession>A0A915I6G2</accession>
<feature type="domain" description="PiggyBac transposable element-derived protein" evidence="1">
    <location>
        <begin position="2"/>
        <end position="68"/>
    </location>
</feature>
<keyword evidence="2" id="KW-1185">Reference proteome</keyword>
<dbReference type="Pfam" id="PF13843">
    <property type="entry name" value="DDE_Tnp_1_7"/>
    <property type="match status" value="1"/>
</dbReference>
<protein>
    <submittedName>
        <fullName evidence="3">PiggyBac transposable element-derived protein domain-containing protein</fullName>
    </submittedName>
</protein>
<evidence type="ECO:0000259" key="1">
    <source>
        <dbReference type="Pfam" id="PF13843"/>
    </source>
</evidence>
<dbReference type="Proteomes" id="UP000887565">
    <property type="component" value="Unplaced"/>
</dbReference>
<evidence type="ECO:0000313" key="2">
    <source>
        <dbReference type="Proteomes" id="UP000887565"/>
    </source>
</evidence>
<organism evidence="2 3">
    <name type="scientific">Romanomermis culicivorax</name>
    <name type="common">Nematode worm</name>
    <dbReference type="NCBI Taxonomy" id="13658"/>
    <lineage>
        <taxon>Eukaryota</taxon>
        <taxon>Metazoa</taxon>
        <taxon>Ecdysozoa</taxon>
        <taxon>Nematoda</taxon>
        <taxon>Enoplea</taxon>
        <taxon>Dorylaimia</taxon>
        <taxon>Mermithida</taxon>
        <taxon>Mermithoidea</taxon>
        <taxon>Mermithidae</taxon>
        <taxon>Romanomermis</taxon>
    </lineage>
</organism>
<evidence type="ECO:0000313" key="3">
    <source>
        <dbReference type="WBParaSite" id="nRc.2.0.1.t08954-RA"/>
    </source>
</evidence>
<proteinExistence type="predicted"/>
<name>A0A915I6G2_ROMCU</name>